<organism evidence="1 2">
    <name type="scientific">Clostridium felsineum</name>
    <dbReference type="NCBI Taxonomy" id="36839"/>
    <lineage>
        <taxon>Bacteria</taxon>
        <taxon>Bacillati</taxon>
        <taxon>Bacillota</taxon>
        <taxon>Clostridia</taxon>
        <taxon>Eubacteriales</taxon>
        <taxon>Clostridiaceae</taxon>
        <taxon>Clostridium</taxon>
    </lineage>
</organism>
<proteinExistence type="predicted"/>
<dbReference type="KEGG" id="crw:CROST_038610"/>
<gene>
    <name evidence="1" type="ORF">CROST_038610</name>
</gene>
<dbReference type="STRING" id="84029.CROST_18390"/>
<evidence type="ECO:0000313" key="2">
    <source>
        <dbReference type="Proteomes" id="UP000190951"/>
    </source>
</evidence>
<evidence type="ECO:0000313" key="1">
    <source>
        <dbReference type="EMBL" id="URZ13111.1"/>
    </source>
</evidence>
<keyword evidence="2" id="KW-1185">Reference proteome</keyword>
<dbReference type="AlphaFoldDB" id="A0A1S8L7V8"/>
<dbReference type="EMBL" id="CP096983">
    <property type="protein sequence ID" value="URZ13111.1"/>
    <property type="molecule type" value="Genomic_DNA"/>
</dbReference>
<name>A0A1S8L7V8_9CLOT</name>
<protein>
    <submittedName>
        <fullName evidence="1">Uncharacterized protein</fullName>
    </submittedName>
</protein>
<dbReference type="Proteomes" id="UP000190951">
    <property type="component" value="Chromosome"/>
</dbReference>
<reference evidence="1 2" key="1">
    <citation type="submission" date="2022-04" db="EMBL/GenBank/DDBJ databases">
        <title>Genome sequence of C. roseum typestrain.</title>
        <authorList>
            <person name="Poehlein A."/>
            <person name="Schoch T."/>
            <person name="Duerre P."/>
            <person name="Daniel R."/>
        </authorList>
    </citation>
    <scope>NUCLEOTIDE SEQUENCE [LARGE SCALE GENOMIC DNA]</scope>
    <source>
        <strain evidence="1 2">DSM 7320</strain>
    </source>
</reference>
<sequence length="139" mass="15252">MFLLILSTVGYFGFNSLKNTNDNSTGINDVSQNIEGKMYTDNTSGNTYDVKFAYLDGTDIRRIKPNSSKCSIKILSKVKTGSLNLKLKKNNNIILSKTIFNKSGNADATLNVTGINKSGINIEVTAKKAYNGSIYMTFD</sequence>
<dbReference type="RefSeq" id="WP_242950777.1">
    <property type="nucleotide sequence ID" value="NZ_CP096983.1"/>
</dbReference>
<accession>A0A1S8L7V8</accession>